<keyword evidence="9" id="KW-0694">RNA-binding</keyword>
<dbReference type="InterPro" id="IPR004659">
    <property type="entry name" value="RNase_E/G"/>
</dbReference>
<evidence type="ECO:0000256" key="7">
    <source>
        <dbReference type="ARBA" id="ARBA00022801"/>
    </source>
</evidence>
<dbReference type="GO" id="GO:0004540">
    <property type="term" value="F:RNA nuclease activity"/>
    <property type="evidence" value="ECO:0007669"/>
    <property type="project" value="InterPro"/>
</dbReference>
<dbReference type="GO" id="GO:0016787">
    <property type="term" value="F:hydrolase activity"/>
    <property type="evidence" value="ECO:0007669"/>
    <property type="project" value="UniProtKB-KW"/>
</dbReference>
<evidence type="ECO:0000313" key="13">
    <source>
        <dbReference type="Proteomes" id="UP000199344"/>
    </source>
</evidence>
<dbReference type="GO" id="GO:0005737">
    <property type="term" value="C:cytoplasm"/>
    <property type="evidence" value="ECO:0007669"/>
    <property type="project" value="TreeGrafter"/>
</dbReference>
<dbReference type="PANTHER" id="PTHR30001:SF1">
    <property type="entry name" value="RIBONUCLEASE E_G-LIKE PROTEIN, CHLOROPLASTIC"/>
    <property type="match status" value="1"/>
</dbReference>
<dbReference type="GO" id="GO:0006364">
    <property type="term" value="P:rRNA processing"/>
    <property type="evidence" value="ECO:0007669"/>
    <property type="project" value="TreeGrafter"/>
</dbReference>
<sequence>MKGHQIALGRLGSRDAAALVVDGRLEDLLVDPAGLQAFAPGAILRGRVNRLMKGQGGVFVSLPDGATGYLRDRSGLREGQNLLVQISGAAEPGKALPLTSRVLIRGRYGIATPTAPGVNISRSIRDPDRRAALQSLGQSVLAERETGLILRSACAEAEDAEIAAELSQIIDLATAISADAEGAPELLLDAPTPSETAWQDWSDPEPDAVEDADDMPEEIADRVDALLSPRMSLSGGAFALIEPTRALLAVDVNTGPDTSPKAALKANIALARDLPRQLRLRGLGGQIVIDFAPISKRERGTLEQELKKSFRGDGGDAVLLGWTAMGLFELTRKRDRVPLALLLEQG</sequence>
<dbReference type="GO" id="GO:0046872">
    <property type="term" value="F:metal ion binding"/>
    <property type="evidence" value="ECO:0007669"/>
    <property type="project" value="UniProtKB-KW"/>
</dbReference>
<dbReference type="SUPFAM" id="SSF50249">
    <property type="entry name" value="Nucleic acid-binding proteins"/>
    <property type="match status" value="1"/>
</dbReference>
<proteinExistence type="predicted"/>
<dbReference type="InterPro" id="IPR019307">
    <property type="entry name" value="RNA-bd_AU-1/RNase_E/G"/>
</dbReference>
<keyword evidence="6" id="KW-0255">Endonuclease</keyword>
<keyword evidence="2" id="KW-1003">Cell membrane</keyword>
<dbReference type="InterPro" id="IPR012340">
    <property type="entry name" value="NA-bd_OB-fold"/>
</dbReference>
<evidence type="ECO:0000256" key="3">
    <source>
        <dbReference type="ARBA" id="ARBA00022519"/>
    </source>
</evidence>
<dbReference type="PANTHER" id="PTHR30001">
    <property type="entry name" value="RIBONUCLEASE"/>
    <property type="match status" value="1"/>
</dbReference>
<dbReference type="GO" id="GO:0003723">
    <property type="term" value="F:RNA binding"/>
    <property type="evidence" value="ECO:0007669"/>
    <property type="project" value="UniProtKB-KW"/>
</dbReference>
<reference evidence="12 13" key="1">
    <citation type="submission" date="2016-10" db="EMBL/GenBank/DDBJ databases">
        <authorList>
            <person name="de Groot N.N."/>
        </authorList>
    </citation>
    <scope>NUCLEOTIDE SEQUENCE [LARGE SCALE GENOMIC DNA]</scope>
    <source>
        <strain evidence="12 13">DSM 22220</strain>
    </source>
</reference>
<keyword evidence="10" id="KW-0472">Membrane</keyword>
<comment type="cofactor">
    <cofactor evidence="1">
        <name>Mg(2+)</name>
        <dbReference type="ChEBI" id="CHEBI:18420"/>
    </cofactor>
</comment>
<dbReference type="EMBL" id="FNAH01000001">
    <property type="protein sequence ID" value="SDD28356.1"/>
    <property type="molecule type" value="Genomic_DNA"/>
</dbReference>
<dbReference type="AlphaFoldDB" id="A0A1G6TIK4"/>
<dbReference type="OrthoDB" id="9804278at2"/>
<evidence type="ECO:0000256" key="4">
    <source>
        <dbReference type="ARBA" id="ARBA00022722"/>
    </source>
</evidence>
<evidence type="ECO:0000256" key="2">
    <source>
        <dbReference type="ARBA" id="ARBA00022475"/>
    </source>
</evidence>
<evidence type="ECO:0000256" key="1">
    <source>
        <dbReference type="ARBA" id="ARBA00001946"/>
    </source>
</evidence>
<evidence type="ECO:0000256" key="5">
    <source>
        <dbReference type="ARBA" id="ARBA00022723"/>
    </source>
</evidence>
<dbReference type="Proteomes" id="UP000199344">
    <property type="component" value="Unassembled WGS sequence"/>
</dbReference>
<evidence type="ECO:0000313" key="12">
    <source>
        <dbReference type="EMBL" id="SDD28356.1"/>
    </source>
</evidence>
<feature type="domain" description="S1 motif" evidence="11">
    <location>
        <begin position="41"/>
        <end position="70"/>
    </location>
</feature>
<keyword evidence="7" id="KW-0378">Hydrolase</keyword>
<keyword evidence="4" id="KW-0540">Nuclease</keyword>
<evidence type="ECO:0000259" key="11">
    <source>
        <dbReference type="PROSITE" id="PS50126"/>
    </source>
</evidence>
<name>A0A1G6TIK4_9RHOB</name>
<dbReference type="Pfam" id="PF10150">
    <property type="entry name" value="RNase_E_G"/>
    <property type="match status" value="2"/>
</dbReference>
<evidence type="ECO:0000256" key="9">
    <source>
        <dbReference type="ARBA" id="ARBA00022884"/>
    </source>
</evidence>
<accession>A0A1G6TIK4</accession>
<keyword evidence="8" id="KW-0460">Magnesium</keyword>
<dbReference type="PROSITE" id="PS50126">
    <property type="entry name" value="S1"/>
    <property type="match status" value="1"/>
</dbReference>
<dbReference type="RefSeq" id="WP_090520185.1">
    <property type="nucleotide sequence ID" value="NZ_FNAH01000001.1"/>
</dbReference>
<gene>
    <name evidence="12" type="ORF">SAMN05421538_101281</name>
</gene>
<dbReference type="InterPro" id="IPR003029">
    <property type="entry name" value="S1_domain"/>
</dbReference>
<protein>
    <submittedName>
        <fullName evidence="12">Ribonuclease, Rne/Rng family</fullName>
    </submittedName>
</protein>
<keyword evidence="3" id="KW-0997">Cell inner membrane</keyword>
<evidence type="ECO:0000256" key="6">
    <source>
        <dbReference type="ARBA" id="ARBA00022759"/>
    </source>
</evidence>
<evidence type="ECO:0000256" key="8">
    <source>
        <dbReference type="ARBA" id="ARBA00022842"/>
    </source>
</evidence>
<evidence type="ECO:0000256" key="10">
    <source>
        <dbReference type="ARBA" id="ARBA00023136"/>
    </source>
</evidence>
<organism evidence="12 13">
    <name type="scientific">Paracoccus isoporae</name>
    <dbReference type="NCBI Taxonomy" id="591205"/>
    <lineage>
        <taxon>Bacteria</taxon>
        <taxon>Pseudomonadati</taxon>
        <taxon>Pseudomonadota</taxon>
        <taxon>Alphaproteobacteria</taxon>
        <taxon>Rhodobacterales</taxon>
        <taxon>Paracoccaceae</taxon>
        <taxon>Paracoccus</taxon>
    </lineage>
</organism>
<keyword evidence="5" id="KW-0479">Metal-binding</keyword>
<keyword evidence="13" id="KW-1185">Reference proteome</keyword>
<dbReference type="GO" id="GO:0004519">
    <property type="term" value="F:endonuclease activity"/>
    <property type="evidence" value="ECO:0007669"/>
    <property type="project" value="UniProtKB-KW"/>
</dbReference>
<dbReference type="STRING" id="591205.SAMN05421538_101281"/>